<dbReference type="Pfam" id="PF02812">
    <property type="entry name" value="ELFV_dehydrog_N"/>
    <property type="match status" value="1"/>
</dbReference>
<evidence type="ECO:0000256" key="1">
    <source>
        <dbReference type="ARBA" id="ARBA00006382"/>
    </source>
</evidence>
<dbReference type="InterPro" id="IPR006096">
    <property type="entry name" value="Glu/Leu/Phe/Val/Trp_DH_C"/>
</dbReference>
<comment type="caution">
    <text evidence="6">The sequence shown here is derived from an EMBL/GenBank/DDBJ whole genome shotgun (WGS) entry which is preliminary data.</text>
</comment>
<dbReference type="Proteomes" id="UP000811619">
    <property type="component" value="Unassembled WGS sequence"/>
</dbReference>
<dbReference type="AlphaFoldDB" id="A0A8K0JCU4"/>
<reference evidence="6" key="1">
    <citation type="journal article" date="2020" name="bioRxiv">
        <title>Whole genome comparisons of ergot fungi reveals the divergence and evolution of species within the genus Claviceps are the result of varying mechanisms driving genome evolution and host range expansion.</title>
        <authorList>
            <person name="Wyka S.A."/>
            <person name="Mondo S.J."/>
            <person name="Liu M."/>
            <person name="Dettman J."/>
            <person name="Nalam V."/>
            <person name="Broders K.D."/>
        </authorList>
    </citation>
    <scope>NUCLEOTIDE SEQUENCE</scope>
    <source>
        <strain evidence="6">CCC 489</strain>
    </source>
</reference>
<gene>
    <name evidence="6" type="ORF">E4U42_002071</name>
</gene>
<dbReference type="Gene3D" id="3.10.180.10">
    <property type="entry name" value="2,3-Dihydroxybiphenyl 1,2-Dioxygenase, domain 1"/>
    <property type="match status" value="1"/>
</dbReference>
<dbReference type="PROSITE" id="PS51819">
    <property type="entry name" value="VOC"/>
    <property type="match status" value="2"/>
</dbReference>
<dbReference type="InterPro" id="IPR036291">
    <property type="entry name" value="NAD(P)-bd_dom_sf"/>
</dbReference>
<dbReference type="Gene3D" id="3.40.50.720">
    <property type="entry name" value="NAD(P)-binding Rossmann-like Domain"/>
    <property type="match status" value="1"/>
</dbReference>
<protein>
    <recommendedName>
        <fullName evidence="5">VOC domain-containing protein</fullName>
    </recommendedName>
</protein>
<evidence type="ECO:0000259" key="5">
    <source>
        <dbReference type="PROSITE" id="PS51819"/>
    </source>
</evidence>
<dbReference type="GO" id="GO:0004352">
    <property type="term" value="F:glutamate dehydrogenase (NAD+) activity"/>
    <property type="evidence" value="ECO:0007669"/>
    <property type="project" value="TreeGrafter"/>
</dbReference>
<proteinExistence type="inferred from homology"/>
<accession>A0A8K0JCU4</accession>
<dbReference type="InterPro" id="IPR004360">
    <property type="entry name" value="Glyas_Fos-R_dOase_dom"/>
</dbReference>
<dbReference type="SMART" id="SM00839">
    <property type="entry name" value="ELFV_dehydrog"/>
    <property type="match status" value="1"/>
</dbReference>
<dbReference type="GO" id="GO:0006538">
    <property type="term" value="P:L-glutamate catabolic process"/>
    <property type="evidence" value="ECO:0007669"/>
    <property type="project" value="TreeGrafter"/>
</dbReference>
<evidence type="ECO:0000313" key="7">
    <source>
        <dbReference type="Proteomes" id="UP000811619"/>
    </source>
</evidence>
<name>A0A8K0JCU4_9HYPO</name>
<dbReference type="PANTHER" id="PTHR11606">
    <property type="entry name" value="GLUTAMATE DEHYDROGENASE"/>
    <property type="match status" value="1"/>
</dbReference>
<evidence type="ECO:0000313" key="6">
    <source>
        <dbReference type="EMBL" id="KAG5930330.1"/>
    </source>
</evidence>
<dbReference type="Pfam" id="PF00903">
    <property type="entry name" value="Glyoxalase"/>
    <property type="match status" value="1"/>
</dbReference>
<dbReference type="SUPFAM" id="SSF51735">
    <property type="entry name" value="NAD(P)-binding Rossmann-fold domains"/>
    <property type="match status" value="1"/>
</dbReference>
<evidence type="ECO:0000256" key="2">
    <source>
        <dbReference type="ARBA" id="ARBA00023002"/>
    </source>
</evidence>
<keyword evidence="7" id="KW-1185">Reference proteome</keyword>
<dbReference type="SUPFAM" id="SSF53223">
    <property type="entry name" value="Aminoacid dehydrogenase-like, N-terminal domain"/>
    <property type="match status" value="1"/>
</dbReference>
<dbReference type="PANTHER" id="PTHR11606:SF24">
    <property type="entry name" value="NAD-SPECIFIC GLUTAMATE DEHYDROGENASE"/>
    <property type="match status" value="1"/>
</dbReference>
<evidence type="ECO:0000256" key="4">
    <source>
        <dbReference type="SAM" id="MobiDB-lite"/>
    </source>
</evidence>
<feature type="domain" description="VOC" evidence="5">
    <location>
        <begin position="615"/>
        <end position="754"/>
    </location>
</feature>
<keyword evidence="2" id="KW-0560">Oxidoreductase</keyword>
<dbReference type="InterPro" id="IPR006097">
    <property type="entry name" value="Glu/Leu/Phe/Val/Trp_DH_dimer"/>
</dbReference>
<comment type="similarity">
    <text evidence="1">Belongs to the Glu/Leu/Phe/Val dehydrogenases family.</text>
</comment>
<dbReference type="InterPro" id="IPR037523">
    <property type="entry name" value="VOC_core"/>
</dbReference>
<feature type="region of interest" description="Disordered" evidence="4">
    <location>
        <begin position="758"/>
        <end position="795"/>
    </location>
</feature>
<feature type="compositionally biased region" description="Acidic residues" evidence="4">
    <location>
        <begin position="767"/>
        <end position="777"/>
    </location>
</feature>
<organism evidence="6 7">
    <name type="scientific">Claviceps africana</name>
    <dbReference type="NCBI Taxonomy" id="83212"/>
    <lineage>
        <taxon>Eukaryota</taxon>
        <taxon>Fungi</taxon>
        <taxon>Dikarya</taxon>
        <taxon>Ascomycota</taxon>
        <taxon>Pezizomycotina</taxon>
        <taxon>Sordariomycetes</taxon>
        <taxon>Hypocreomycetidae</taxon>
        <taxon>Hypocreales</taxon>
        <taxon>Clavicipitaceae</taxon>
        <taxon>Claviceps</taxon>
    </lineage>
</organism>
<dbReference type="EMBL" id="SRPY01000017">
    <property type="protein sequence ID" value="KAG5930330.1"/>
    <property type="molecule type" value="Genomic_DNA"/>
</dbReference>
<sequence>MPSAIISAPIPSPRTAQGAVNAYSKPKDVNANFENVPPYRVIDGCCVWHWTDKLSPAEGWIVIDSPVPTAAGGGLFLHQGATLREVRDVARSMSAKLAVSSQPQIVGAKGGIRFPPRDSRAASVLERFIRDNAAVLSKFWGTGGDINTDHAVIDQHARTYCAPGTSTALDALRIALGCVGSSPSDVPILLQERLDGVGWSLEEFCVGHVMAVTLKELLLHTDPKLIGRVRLAIQGFGCVGATFAHAVAQLGLGRVVAISSQYGFLVDDAGIDCDAIEGARRLAIKNHRSLEFDPRSLEAGLGPRQLRSERYTTRRAESSDEEHLSAFLAASRADVFVPCAQRYVLTPDVINTLVRDTFAGTAPGARFILAGANNVFSSAYGEERMLDELDSGSVRMLPEWVSNSGTANLFMRACSGLALKGHGKSNLEASSNDTKYFIKAALAKSGVKNGTKAMWEACRDLAAARRETGAVNLLGVQRMSHVTLNTTKYERAVETLTRVYNAKSNKDGSLFLLPALDDPTVSVVEAPAGTSPAHLGLSARFSVYNLDRAREVLKSEKVSFEERTLRDGTLELVLTREETGYPMSLVQTPKQELDRTAFTSSPAALRSVAGKGARHVDHFASIMPETHKIKAFHERMLGFAHVRTFTVNAGSAAEGEDDGLMHVMGLPYDDKRVNILTEGLNADSIFSKLLARSGGSYMHHIALKVGDVDAVFSEVRERGWETTSDKLSLDLATGLRQFFIKEDEAGCILELIGHGKVSDGETASADGEAEAVSESEEAQGGYSAEGEGGYSGQGDFRTGNIIELAQSLQSMTKDV</sequence>
<keyword evidence="3" id="KW-0520">NAD</keyword>
<feature type="domain" description="VOC" evidence="5">
    <location>
        <begin position="478"/>
        <end position="588"/>
    </location>
</feature>
<dbReference type="Pfam" id="PF00208">
    <property type="entry name" value="ELFV_dehydrog"/>
    <property type="match status" value="1"/>
</dbReference>
<dbReference type="GO" id="GO:0005739">
    <property type="term" value="C:mitochondrion"/>
    <property type="evidence" value="ECO:0007669"/>
    <property type="project" value="TreeGrafter"/>
</dbReference>
<dbReference type="SUPFAM" id="SSF54593">
    <property type="entry name" value="Glyoxalase/Bleomycin resistance protein/Dihydroxybiphenyl dioxygenase"/>
    <property type="match status" value="1"/>
</dbReference>
<evidence type="ECO:0000256" key="3">
    <source>
        <dbReference type="ARBA" id="ARBA00023027"/>
    </source>
</evidence>
<dbReference type="InterPro" id="IPR029068">
    <property type="entry name" value="Glyas_Bleomycin-R_OHBP_Dase"/>
</dbReference>
<dbReference type="Gene3D" id="3.40.50.10860">
    <property type="entry name" value="Leucine Dehydrogenase, chain A, domain 1"/>
    <property type="match status" value="1"/>
</dbReference>
<dbReference type="OrthoDB" id="16820at2759"/>
<dbReference type="InterPro" id="IPR046346">
    <property type="entry name" value="Aminoacid_DH-like_N_sf"/>
</dbReference>